<dbReference type="RefSeq" id="WP_091587170.1">
    <property type="nucleotide sequence ID" value="NZ_FNDU01000013.1"/>
</dbReference>
<comment type="similarity">
    <text evidence="1 4">Belongs to the GTP cyclohydrolase I type 2/NIF3 family.</text>
</comment>
<dbReference type="InterPro" id="IPR017221">
    <property type="entry name" value="DUF34/NIF3_bac"/>
</dbReference>
<evidence type="ECO:0000256" key="1">
    <source>
        <dbReference type="ARBA" id="ARBA00006964"/>
    </source>
</evidence>
<dbReference type="AlphaFoldDB" id="A0A1G8P159"/>
<dbReference type="Gene3D" id="3.30.70.120">
    <property type="match status" value="1"/>
</dbReference>
<dbReference type="InterPro" id="IPR002678">
    <property type="entry name" value="DUF34/NIF3"/>
</dbReference>
<dbReference type="Gene3D" id="3.40.1390.30">
    <property type="entry name" value="NIF3 (NGG1p interacting factor 3)-like"/>
    <property type="match status" value="1"/>
</dbReference>
<dbReference type="STRING" id="930129.SAMN05216352_11375"/>
<dbReference type="GO" id="GO:0046872">
    <property type="term" value="F:metal ion binding"/>
    <property type="evidence" value="ECO:0007669"/>
    <property type="project" value="UniProtKB-UniRule"/>
</dbReference>
<dbReference type="PIRSF" id="PIRSF037489">
    <property type="entry name" value="UCP037489_NIF3_YqfO"/>
    <property type="match status" value="1"/>
</dbReference>
<feature type="binding site" evidence="5">
    <location>
        <position position="332"/>
    </location>
    <ligand>
        <name>a divalent metal cation</name>
        <dbReference type="ChEBI" id="CHEBI:60240"/>
        <label>1</label>
    </ligand>
</feature>
<sequence length="372" mass="40911">MKPANGQTIIQLFEEWSPKSLAVEGDKVGLMVGTLNKPVHKVMIALDVLEDVVDEAIDKKVDMIIAHHPLIFKPLKQIDTSKGQGPIIEKCIKHDITVYAAHTNLDITNEGVNDMMAEALGLQETKVLVPTQEVPLKKLVAFIPESHVEEVRQALGDAGAGFIGGYSHCTFSSEGTGTFIPGEDTNPYLGERGKMEFAAEKRMETVVPETILKRVLRALEKAHPYEEPAYDIYPLDLEGEILGLGRIGKLKTPVSLEDFVNKVKKAYDVEHVRAVGSLSDTVKTVAVLGGDGNKYWSYAKRQGADVYITGDLYYHVAHDAQMEGLNLIDPGHNVEKIMKDGVRNKLEGLLGTKKYSTDIIASNVSTEPFTFI</sequence>
<keyword evidence="3 4" id="KW-0479">Metal-binding</keyword>
<dbReference type="FunFam" id="3.30.70.120:FF:000006">
    <property type="entry name" value="GTP cyclohydrolase 1 type 2 homolog"/>
    <property type="match status" value="1"/>
</dbReference>
<dbReference type="NCBIfam" id="TIGR00486">
    <property type="entry name" value="YbgI_SA1388"/>
    <property type="match status" value="1"/>
</dbReference>
<proteinExistence type="inferred from homology"/>
<dbReference type="FunFam" id="3.40.1390.30:FF:000001">
    <property type="entry name" value="GTP cyclohydrolase 1 type 2"/>
    <property type="match status" value="1"/>
</dbReference>
<dbReference type="Pfam" id="PF01784">
    <property type="entry name" value="DUF34_NIF3"/>
    <property type="match status" value="1"/>
</dbReference>
<reference evidence="6 7" key="1">
    <citation type="submission" date="2016-10" db="EMBL/GenBank/DDBJ databases">
        <authorList>
            <person name="de Groot N.N."/>
        </authorList>
    </citation>
    <scope>NUCLEOTIDE SEQUENCE [LARGE SCALE GENOMIC DNA]</scope>
    <source>
        <strain evidence="7">P4B,CCM 7963,CECT 7998,DSM 25260,IBRC-M 10614,KCTC 13821</strain>
    </source>
</reference>
<evidence type="ECO:0000256" key="4">
    <source>
        <dbReference type="PIRNR" id="PIRNR037489"/>
    </source>
</evidence>
<evidence type="ECO:0000313" key="6">
    <source>
        <dbReference type="EMBL" id="SDI86243.1"/>
    </source>
</evidence>
<evidence type="ECO:0000256" key="2">
    <source>
        <dbReference type="ARBA" id="ARBA00022112"/>
    </source>
</evidence>
<dbReference type="PANTHER" id="PTHR13799">
    <property type="entry name" value="NGG1 INTERACTING FACTOR 3"/>
    <property type="match status" value="1"/>
</dbReference>
<dbReference type="InterPro" id="IPR036069">
    <property type="entry name" value="DUF34/NIF3_sf"/>
</dbReference>
<gene>
    <name evidence="6" type="ORF">SAMN05216352_11375</name>
</gene>
<dbReference type="OrthoDB" id="9792792at2"/>
<evidence type="ECO:0000256" key="3">
    <source>
        <dbReference type="ARBA" id="ARBA00022723"/>
    </source>
</evidence>
<dbReference type="PANTHER" id="PTHR13799:SF14">
    <property type="entry name" value="GTP CYCLOHYDROLASE 1 TYPE 2 HOMOLOG"/>
    <property type="match status" value="1"/>
</dbReference>
<feature type="binding site" evidence="5">
    <location>
        <position position="106"/>
    </location>
    <ligand>
        <name>a divalent metal cation</name>
        <dbReference type="ChEBI" id="CHEBI:60240"/>
        <label>1</label>
    </ligand>
</feature>
<dbReference type="GO" id="GO:0005737">
    <property type="term" value="C:cytoplasm"/>
    <property type="evidence" value="ECO:0007669"/>
    <property type="project" value="TreeGrafter"/>
</dbReference>
<protein>
    <recommendedName>
        <fullName evidence="2 4">GTP cyclohydrolase 1 type 2 homolog</fullName>
    </recommendedName>
</protein>
<evidence type="ECO:0000313" key="7">
    <source>
        <dbReference type="Proteomes" id="UP000199017"/>
    </source>
</evidence>
<organism evidence="6 7">
    <name type="scientific">Alteribacillus bidgolensis</name>
    <dbReference type="NCBI Taxonomy" id="930129"/>
    <lineage>
        <taxon>Bacteria</taxon>
        <taxon>Bacillati</taxon>
        <taxon>Bacillota</taxon>
        <taxon>Bacilli</taxon>
        <taxon>Bacillales</taxon>
        <taxon>Bacillaceae</taxon>
        <taxon>Alteribacillus</taxon>
    </lineage>
</organism>
<accession>A0A1G8P159</accession>
<keyword evidence="7" id="KW-1185">Reference proteome</keyword>
<dbReference type="Proteomes" id="UP000199017">
    <property type="component" value="Unassembled WGS sequence"/>
</dbReference>
<dbReference type="InterPro" id="IPR015867">
    <property type="entry name" value="N-reg_PII/ATP_PRibTrfase_C"/>
</dbReference>
<feature type="binding site" evidence="5">
    <location>
        <position position="335"/>
    </location>
    <ligand>
        <name>a divalent metal cation</name>
        <dbReference type="ChEBI" id="CHEBI:60240"/>
        <label>1</label>
    </ligand>
</feature>
<evidence type="ECO:0000256" key="5">
    <source>
        <dbReference type="PIRSR" id="PIRSR602678-1"/>
    </source>
</evidence>
<feature type="binding site" evidence="5">
    <location>
        <position position="68"/>
    </location>
    <ligand>
        <name>a divalent metal cation</name>
        <dbReference type="ChEBI" id="CHEBI:60240"/>
        <label>1</label>
    </ligand>
</feature>
<dbReference type="EMBL" id="FNDU01000013">
    <property type="protein sequence ID" value="SDI86243.1"/>
    <property type="molecule type" value="Genomic_DNA"/>
</dbReference>
<dbReference type="SUPFAM" id="SSF102705">
    <property type="entry name" value="NIF3 (NGG1p interacting factor 3)-like"/>
    <property type="match status" value="1"/>
</dbReference>
<feature type="binding site" evidence="5">
    <location>
        <position position="67"/>
    </location>
    <ligand>
        <name>a divalent metal cation</name>
        <dbReference type="ChEBI" id="CHEBI:60240"/>
        <label>1</label>
    </ligand>
</feature>
<name>A0A1G8P159_9BACI</name>